<dbReference type="InterPro" id="IPR010795">
    <property type="entry name" value="Prenylcys_lyase"/>
</dbReference>
<evidence type="ECO:0000256" key="3">
    <source>
        <dbReference type="ARBA" id="ARBA00022630"/>
    </source>
</evidence>
<feature type="domain" description="Prenylcysteine lyase" evidence="9">
    <location>
        <begin position="155"/>
        <end position="488"/>
    </location>
</feature>
<keyword evidence="6" id="KW-0560">Oxidoreductase</keyword>
<proteinExistence type="inferred from homology"/>
<keyword evidence="7" id="KW-0325">Glycoprotein</keyword>
<keyword evidence="3" id="KW-0285">Flavoprotein</keyword>
<evidence type="ECO:0000313" key="11">
    <source>
        <dbReference type="Proteomes" id="UP000242287"/>
    </source>
</evidence>
<dbReference type="OrthoDB" id="437369at2759"/>
<gene>
    <name evidence="10" type="ORF">AMATHDRAFT_72501</name>
</gene>
<dbReference type="Proteomes" id="UP000242287">
    <property type="component" value="Unassembled WGS sequence"/>
</dbReference>
<dbReference type="Pfam" id="PF13450">
    <property type="entry name" value="NAD_binding_8"/>
    <property type="match status" value="1"/>
</dbReference>
<accession>A0A2A9NUT3</accession>
<dbReference type="InterPro" id="IPR036188">
    <property type="entry name" value="FAD/NAD-bd_sf"/>
</dbReference>
<keyword evidence="11" id="KW-1185">Reference proteome</keyword>
<dbReference type="Pfam" id="PF07156">
    <property type="entry name" value="Prenylcys_lyase"/>
    <property type="match status" value="1"/>
</dbReference>
<dbReference type="PANTHER" id="PTHR15944:SF0">
    <property type="entry name" value="PRENYLCYSTEINE LYASE DOMAIN-CONTAINING PROTEIN"/>
    <property type="match status" value="1"/>
</dbReference>
<keyword evidence="5" id="KW-0274">FAD</keyword>
<sequence length="520" mass="57793">MRLLLLLPFIPYTLALEFPFKIPYFFNAKVRISEPSHRSTTPTTPKVAIIGAGAAGTSAAFWLSKAKERFGINVDIDIYEQSSYVGGRSTVVYPYSDTTLPPLELGASIFVKANRNLWRATDEFNLTRRDFRAEDDDNSEMGIWDGERILVTVSDGWFDMVKLFWRYGFSPKKMQSIVDKMIERILVLYGHKPPQWDTVSYLSEVLGWTSLTGNTTEKFLSSQGISDAFAQEIVEGSTRVNYGQNIDGIHALEGLCSMATGGATGVKGGNFKIFEEFVTRSGANLLLNTAVTSIVPKGGSTRQWTVQSSLGSTDYQAVILAAPFHSTGIAIPASLSSQIPEQPYVRLHVTLLTTTAPAPDPTYFALSPSSKVPRMVLTSYEGVRKGGKEPEFNSLSYHGHVRDGEWAVKIFSKEAISDEWLNKLFLGKVGWVYRKQWDAYPVLPPTTTFPPVKLDRGFFYVNAFEPFISTMETETVASRNVVDLFLNEEYQLTLCGARLPSTDDSATTEAGDDFVYGWDC</sequence>
<evidence type="ECO:0000256" key="7">
    <source>
        <dbReference type="ARBA" id="ARBA00023180"/>
    </source>
</evidence>
<dbReference type="GO" id="GO:0030328">
    <property type="term" value="P:prenylcysteine catabolic process"/>
    <property type="evidence" value="ECO:0007669"/>
    <property type="project" value="InterPro"/>
</dbReference>
<dbReference type="GO" id="GO:0030327">
    <property type="term" value="P:prenylated protein catabolic process"/>
    <property type="evidence" value="ECO:0007669"/>
    <property type="project" value="TreeGrafter"/>
</dbReference>
<organism evidence="10 11">
    <name type="scientific">Amanita thiersii Skay4041</name>
    <dbReference type="NCBI Taxonomy" id="703135"/>
    <lineage>
        <taxon>Eukaryota</taxon>
        <taxon>Fungi</taxon>
        <taxon>Dikarya</taxon>
        <taxon>Basidiomycota</taxon>
        <taxon>Agaricomycotina</taxon>
        <taxon>Agaricomycetes</taxon>
        <taxon>Agaricomycetidae</taxon>
        <taxon>Agaricales</taxon>
        <taxon>Pluteineae</taxon>
        <taxon>Amanitaceae</taxon>
        <taxon>Amanita</taxon>
    </lineage>
</organism>
<dbReference type="EMBL" id="KZ301969">
    <property type="protein sequence ID" value="PFH54745.1"/>
    <property type="molecule type" value="Genomic_DNA"/>
</dbReference>
<feature type="signal peptide" evidence="8">
    <location>
        <begin position="1"/>
        <end position="15"/>
    </location>
</feature>
<feature type="chain" id="PRO_5012405621" description="Prenylcysteine lyase domain-containing protein" evidence="8">
    <location>
        <begin position="16"/>
        <end position="520"/>
    </location>
</feature>
<dbReference type="SUPFAM" id="SSF51905">
    <property type="entry name" value="FAD/NAD(P)-binding domain"/>
    <property type="match status" value="1"/>
</dbReference>
<keyword evidence="4 8" id="KW-0732">Signal</keyword>
<dbReference type="Gene3D" id="3.50.50.60">
    <property type="entry name" value="FAD/NAD(P)-binding domain"/>
    <property type="match status" value="1"/>
</dbReference>
<dbReference type="GO" id="GO:0001735">
    <property type="term" value="F:prenylcysteine oxidase activity"/>
    <property type="evidence" value="ECO:0007669"/>
    <property type="project" value="InterPro"/>
</dbReference>
<evidence type="ECO:0000259" key="9">
    <source>
        <dbReference type="Pfam" id="PF07156"/>
    </source>
</evidence>
<dbReference type="PIRSF" id="PIRSF036292">
    <property type="entry name" value="Prenylcysteine_oxidase"/>
    <property type="match status" value="1"/>
</dbReference>
<dbReference type="PANTHER" id="PTHR15944">
    <property type="entry name" value="FARNESYLCYSTEINE LYASE"/>
    <property type="match status" value="1"/>
</dbReference>
<name>A0A2A9NUT3_9AGAR</name>
<evidence type="ECO:0000256" key="8">
    <source>
        <dbReference type="SAM" id="SignalP"/>
    </source>
</evidence>
<evidence type="ECO:0000256" key="4">
    <source>
        <dbReference type="ARBA" id="ARBA00022729"/>
    </source>
</evidence>
<dbReference type="AlphaFoldDB" id="A0A2A9NUT3"/>
<evidence type="ECO:0000256" key="5">
    <source>
        <dbReference type="ARBA" id="ARBA00022827"/>
    </source>
</evidence>
<evidence type="ECO:0000313" key="10">
    <source>
        <dbReference type="EMBL" id="PFH54745.1"/>
    </source>
</evidence>
<dbReference type="InterPro" id="IPR017046">
    <property type="entry name" value="Prenylcysteine_Oxase1"/>
</dbReference>
<evidence type="ECO:0000256" key="2">
    <source>
        <dbReference type="ARBA" id="ARBA00009967"/>
    </source>
</evidence>
<evidence type="ECO:0000256" key="6">
    <source>
        <dbReference type="ARBA" id="ARBA00023002"/>
    </source>
</evidence>
<evidence type="ECO:0000256" key="1">
    <source>
        <dbReference type="ARBA" id="ARBA00001974"/>
    </source>
</evidence>
<comment type="similarity">
    <text evidence="2">Belongs to the prenylcysteine oxidase family.</text>
</comment>
<dbReference type="STRING" id="703135.A0A2A9NUT3"/>
<comment type="cofactor">
    <cofactor evidence="1">
        <name>FAD</name>
        <dbReference type="ChEBI" id="CHEBI:57692"/>
    </cofactor>
</comment>
<reference evidence="10 11" key="1">
    <citation type="submission" date="2014-02" db="EMBL/GenBank/DDBJ databases">
        <title>Transposable element dynamics among asymbiotic and ectomycorrhizal Amanita fungi.</title>
        <authorList>
            <consortium name="DOE Joint Genome Institute"/>
            <person name="Hess J."/>
            <person name="Skrede I."/>
            <person name="Wolfe B."/>
            <person name="LaButti K."/>
            <person name="Ohm R.A."/>
            <person name="Grigoriev I.V."/>
            <person name="Pringle A."/>
        </authorList>
    </citation>
    <scope>NUCLEOTIDE SEQUENCE [LARGE SCALE GENOMIC DNA]</scope>
    <source>
        <strain evidence="10 11">SKay4041</strain>
    </source>
</reference>
<protein>
    <recommendedName>
        <fullName evidence="9">Prenylcysteine lyase domain-containing protein</fullName>
    </recommendedName>
</protein>